<dbReference type="GeneID" id="127749745"/>
<evidence type="ECO:0000313" key="2">
    <source>
        <dbReference type="RefSeq" id="XP_052125208.1"/>
    </source>
</evidence>
<proteinExistence type="predicted"/>
<name>A0A9C6X0I7_FRAOC</name>
<keyword evidence="1" id="KW-1185">Reference proteome</keyword>
<evidence type="ECO:0000313" key="1">
    <source>
        <dbReference type="Proteomes" id="UP000504606"/>
    </source>
</evidence>
<accession>A0A9C6X0I7</accession>
<sequence length="205" mass="23381">MEMDNLHSRTTFTETIKADLRRDNCQSEISRAHRIQVDAKSRKLRSYKVTTHHPSDTDQSESVRVLLEEKREQFLAGFLETDLNLPQKNTLQDALDLGVDTCLDTLFRIMETRSRKHQLWYLPYITPTNAMGMDFAPNCDMRNMRSQIHHLGPKKPAGIVTPTIYVGSEGAPFACLSSHPRITMPSVTFSQRWATPGQRGAAETY</sequence>
<gene>
    <name evidence="2" type="primary">LOC127749745</name>
</gene>
<organism evidence="1 2">
    <name type="scientific">Frankliniella occidentalis</name>
    <name type="common">Western flower thrips</name>
    <name type="synonym">Euthrips occidentalis</name>
    <dbReference type="NCBI Taxonomy" id="133901"/>
    <lineage>
        <taxon>Eukaryota</taxon>
        <taxon>Metazoa</taxon>
        <taxon>Ecdysozoa</taxon>
        <taxon>Arthropoda</taxon>
        <taxon>Hexapoda</taxon>
        <taxon>Insecta</taxon>
        <taxon>Pterygota</taxon>
        <taxon>Neoptera</taxon>
        <taxon>Paraneoptera</taxon>
        <taxon>Thysanoptera</taxon>
        <taxon>Terebrantia</taxon>
        <taxon>Thripoidea</taxon>
        <taxon>Thripidae</taxon>
        <taxon>Frankliniella</taxon>
    </lineage>
</organism>
<dbReference type="RefSeq" id="XP_052125208.1">
    <property type="nucleotide sequence ID" value="XM_052269248.1"/>
</dbReference>
<reference evidence="2" key="1">
    <citation type="submission" date="2025-08" db="UniProtKB">
        <authorList>
            <consortium name="RefSeq"/>
        </authorList>
    </citation>
    <scope>IDENTIFICATION</scope>
    <source>
        <tissue evidence="2">Whole organism</tissue>
    </source>
</reference>
<dbReference type="Proteomes" id="UP000504606">
    <property type="component" value="Unplaced"/>
</dbReference>
<dbReference type="KEGG" id="foc:127749745"/>
<protein>
    <submittedName>
        <fullName evidence="2">Uncharacterized protein LOC127749745</fullName>
    </submittedName>
</protein>
<dbReference type="AlphaFoldDB" id="A0A9C6X0I7"/>